<keyword evidence="2" id="KW-0812">Transmembrane</keyword>
<organism evidence="3 4">
    <name type="scientific">Pyrus ussuriensis x Pyrus communis</name>
    <dbReference type="NCBI Taxonomy" id="2448454"/>
    <lineage>
        <taxon>Eukaryota</taxon>
        <taxon>Viridiplantae</taxon>
        <taxon>Streptophyta</taxon>
        <taxon>Embryophyta</taxon>
        <taxon>Tracheophyta</taxon>
        <taxon>Spermatophyta</taxon>
        <taxon>Magnoliopsida</taxon>
        <taxon>eudicotyledons</taxon>
        <taxon>Gunneridae</taxon>
        <taxon>Pentapetalae</taxon>
        <taxon>rosids</taxon>
        <taxon>fabids</taxon>
        <taxon>Rosales</taxon>
        <taxon>Rosaceae</taxon>
        <taxon>Amygdaloideae</taxon>
        <taxon>Maleae</taxon>
        <taxon>Pyrus</taxon>
    </lineage>
</organism>
<dbReference type="Proteomes" id="UP000327157">
    <property type="component" value="Chromosome 8"/>
</dbReference>
<sequence>MSENLNGLQASSPLSLLLAMAASKALYSNPLFDALKFGVPWGGCEPRSISRSNWEPHGKIDTSRSCGVKVVVVGIVVVATILAETVATMDGDDDGRCRGNNGGRAAAAVVVAIVVVVVVVVVELGCDFEELVNYEEDDDKASDSTAKVNGEAPKNSGFKDFLLKTELLQSIVDFGFDHPSEDEMRMKIVEMGDAQELVNMLGSTKDDSTRNEALKALTALSPSGVGVADGVAERERANRRRHRALGERQSRFAHPGSHRRSRVADEKKERVCGGLVV</sequence>
<dbReference type="EMBL" id="SMOL01000148">
    <property type="protein sequence ID" value="KAB2628341.1"/>
    <property type="molecule type" value="Genomic_DNA"/>
</dbReference>
<reference evidence="4" key="2">
    <citation type="submission" date="2019-10" db="EMBL/GenBank/DDBJ databases">
        <title>A de novo genome assembly of a pear dwarfing rootstock.</title>
        <authorList>
            <person name="Wang F."/>
            <person name="Wang J."/>
            <person name="Li S."/>
            <person name="Zhang Y."/>
            <person name="Fang M."/>
            <person name="Ma L."/>
            <person name="Zhao Y."/>
            <person name="Jiang S."/>
        </authorList>
    </citation>
    <scope>NUCLEOTIDE SEQUENCE [LARGE SCALE GENOMIC DNA]</scope>
</reference>
<gene>
    <name evidence="3" type="ORF">D8674_033136</name>
</gene>
<feature type="transmembrane region" description="Helical" evidence="2">
    <location>
        <begin position="70"/>
        <end position="89"/>
    </location>
</feature>
<reference evidence="3 4" key="3">
    <citation type="submission" date="2019-11" db="EMBL/GenBank/DDBJ databases">
        <title>A de novo genome assembly of a pear dwarfing rootstock.</title>
        <authorList>
            <person name="Wang F."/>
            <person name="Wang J."/>
            <person name="Li S."/>
            <person name="Zhang Y."/>
            <person name="Fang M."/>
            <person name="Ma L."/>
            <person name="Zhao Y."/>
            <person name="Jiang S."/>
        </authorList>
    </citation>
    <scope>NUCLEOTIDE SEQUENCE [LARGE SCALE GENOMIC DNA]</scope>
    <source>
        <strain evidence="3">S2</strain>
        <tissue evidence="3">Leaf</tissue>
    </source>
</reference>
<keyword evidence="2" id="KW-1133">Transmembrane helix</keyword>
<evidence type="ECO:0000256" key="1">
    <source>
        <dbReference type="SAM" id="MobiDB-lite"/>
    </source>
</evidence>
<proteinExistence type="predicted"/>
<evidence type="ECO:0000313" key="3">
    <source>
        <dbReference type="EMBL" id="KAB2628341.1"/>
    </source>
</evidence>
<keyword evidence="4" id="KW-1185">Reference proteome</keyword>
<dbReference type="AlphaFoldDB" id="A0A5N5HQ34"/>
<feature type="transmembrane region" description="Helical" evidence="2">
    <location>
        <begin position="101"/>
        <end position="122"/>
    </location>
</feature>
<evidence type="ECO:0000256" key="2">
    <source>
        <dbReference type="SAM" id="Phobius"/>
    </source>
</evidence>
<reference evidence="3 4" key="1">
    <citation type="submission" date="2019-09" db="EMBL/GenBank/DDBJ databases">
        <authorList>
            <person name="Ou C."/>
        </authorList>
    </citation>
    <scope>NUCLEOTIDE SEQUENCE [LARGE SCALE GENOMIC DNA]</scope>
    <source>
        <strain evidence="3">S2</strain>
        <tissue evidence="3">Leaf</tissue>
    </source>
</reference>
<protein>
    <submittedName>
        <fullName evidence="3">Uncharacterized protein</fullName>
    </submittedName>
</protein>
<name>A0A5N5HQ34_9ROSA</name>
<feature type="region of interest" description="Disordered" evidence="1">
    <location>
        <begin position="247"/>
        <end position="270"/>
    </location>
</feature>
<dbReference type="PANTHER" id="PTHR47673">
    <property type="entry name" value="ARM REPEAT SUPERFAMILY PROTEIN"/>
    <property type="match status" value="1"/>
</dbReference>
<dbReference type="OrthoDB" id="2017266at2759"/>
<comment type="caution">
    <text evidence="3">The sequence shown here is derived from an EMBL/GenBank/DDBJ whole genome shotgun (WGS) entry which is preliminary data.</text>
</comment>
<dbReference type="PANTHER" id="PTHR47673:SF1">
    <property type="entry name" value="ARM REPEAT SUPERFAMILY PROTEIN"/>
    <property type="match status" value="1"/>
</dbReference>
<evidence type="ECO:0000313" key="4">
    <source>
        <dbReference type="Proteomes" id="UP000327157"/>
    </source>
</evidence>
<keyword evidence="2" id="KW-0472">Membrane</keyword>
<accession>A0A5N5HQ34</accession>